<dbReference type="EMBL" id="DWWK01000006">
    <property type="protein sequence ID" value="HJC37499.1"/>
    <property type="molecule type" value="Genomic_DNA"/>
</dbReference>
<dbReference type="Pfam" id="PF07934">
    <property type="entry name" value="OGG_N"/>
    <property type="match status" value="1"/>
</dbReference>
<keyword evidence="4" id="KW-0227">DNA damage</keyword>
<evidence type="ECO:0000256" key="7">
    <source>
        <dbReference type="ARBA" id="ARBA00023239"/>
    </source>
</evidence>
<sequence length="271" mass="31217">MVTIENRRFSIPQICESGQCFRLDPAGGDTYELIAGDRWLGIRAGEEETVLSCPQEEYEEFWKSYFDLETDYQHYLNRISGDDLYLTEAARFGSGIRILRQDTWEMIITFILSQQNNIRRIKGLIRALSERYGTRCRKPDGTAYYAFPDVQSLAAASEEELREMKLGYRSRYICGAARMIAEGGVDLGSLPEMEYARAREELMKLPGIGRKVADCICLFALHQMDAFPVDTHIQKALDTHYRDGFPFEQYQGCAGVMQQYIFYYDLKGETK</sequence>
<proteinExistence type="inferred from homology"/>
<dbReference type="Gene3D" id="1.10.1670.10">
    <property type="entry name" value="Helix-hairpin-Helix base-excision DNA repair enzymes (C-terminal)"/>
    <property type="match status" value="1"/>
</dbReference>
<dbReference type="SUPFAM" id="SSF55945">
    <property type="entry name" value="TATA-box binding protein-like"/>
    <property type="match status" value="1"/>
</dbReference>
<dbReference type="InterPro" id="IPR003265">
    <property type="entry name" value="HhH-GPD_domain"/>
</dbReference>
<keyword evidence="6" id="KW-0234">DNA repair</keyword>
<feature type="domain" description="HhH-GPD" evidence="11">
    <location>
        <begin position="112"/>
        <end position="266"/>
    </location>
</feature>
<evidence type="ECO:0000256" key="9">
    <source>
        <dbReference type="ARBA" id="ARBA00023295"/>
    </source>
</evidence>
<dbReference type="InterPro" id="IPR012904">
    <property type="entry name" value="OGG_N"/>
</dbReference>
<keyword evidence="9" id="KW-0326">Glycosidase</keyword>
<comment type="similarity">
    <text evidence="1">Belongs to the Nth/MutY family.</text>
</comment>
<comment type="caution">
    <text evidence="12">The sequence shown here is derived from an EMBL/GenBank/DDBJ whole genome shotgun (WGS) entry which is preliminary data.</text>
</comment>
<dbReference type="SUPFAM" id="SSF48150">
    <property type="entry name" value="DNA-glycosylase"/>
    <property type="match status" value="1"/>
</dbReference>
<dbReference type="PANTHER" id="PTHR10242">
    <property type="entry name" value="8-OXOGUANINE DNA GLYCOSYLASE"/>
    <property type="match status" value="1"/>
</dbReference>
<reference evidence="12" key="2">
    <citation type="submission" date="2021-04" db="EMBL/GenBank/DDBJ databases">
        <authorList>
            <person name="Gilroy R."/>
        </authorList>
    </citation>
    <scope>NUCLEOTIDE SEQUENCE</scope>
    <source>
        <strain evidence="12">ChiGjej1B1-1692</strain>
    </source>
</reference>
<evidence type="ECO:0000256" key="8">
    <source>
        <dbReference type="ARBA" id="ARBA00023268"/>
    </source>
</evidence>
<evidence type="ECO:0000256" key="6">
    <source>
        <dbReference type="ARBA" id="ARBA00023204"/>
    </source>
</evidence>
<evidence type="ECO:0000256" key="3">
    <source>
        <dbReference type="ARBA" id="ARBA00012720"/>
    </source>
</evidence>
<dbReference type="Gene3D" id="3.30.310.260">
    <property type="match status" value="1"/>
</dbReference>
<dbReference type="InterPro" id="IPR052054">
    <property type="entry name" value="Oxidative_DNA_repair_enzyme"/>
</dbReference>
<comment type="similarity">
    <text evidence="2">Belongs to the type-1 OGG1 family.</text>
</comment>
<dbReference type="EC" id="4.2.99.18" evidence="3"/>
<dbReference type="Pfam" id="PF00633">
    <property type="entry name" value="HHH"/>
    <property type="match status" value="1"/>
</dbReference>
<dbReference type="InterPro" id="IPR000445">
    <property type="entry name" value="HhH_motif"/>
</dbReference>
<evidence type="ECO:0000256" key="4">
    <source>
        <dbReference type="ARBA" id="ARBA00022763"/>
    </source>
</evidence>
<dbReference type="InterPro" id="IPR011257">
    <property type="entry name" value="DNA_glycosylase"/>
</dbReference>
<dbReference type="PANTHER" id="PTHR10242:SF2">
    <property type="entry name" value="N-GLYCOSYLASE_DNA LYASE"/>
    <property type="match status" value="1"/>
</dbReference>
<dbReference type="SMART" id="SM00478">
    <property type="entry name" value="ENDO3c"/>
    <property type="match status" value="1"/>
</dbReference>
<evidence type="ECO:0000256" key="5">
    <source>
        <dbReference type="ARBA" id="ARBA00022801"/>
    </source>
</evidence>
<protein>
    <recommendedName>
        <fullName evidence="3">DNA-(apurinic or apyrimidinic site) lyase</fullName>
        <ecNumber evidence="3">4.2.99.18</ecNumber>
    </recommendedName>
</protein>
<reference evidence="12" key="1">
    <citation type="journal article" date="2021" name="PeerJ">
        <title>Extensive microbial diversity within the chicken gut microbiome revealed by metagenomics and culture.</title>
        <authorList>
            <person name="Gilroy R."/>
            <person name="Ravi A."/>
            <person name="Getino M."/>
            <person name="Pursley I."/>
            <person name="Horton D.L."/>
            <person name="Alikhan N.F."/>
            <person name="Baker D."/>
            <person name="Gharbi K."/>
            <person name="Hall N."/>
            <person name="Watson M."/>
            <person name="Adriaenssens E.M."/>
            <person name="Foster-Nyarko E."/>
            <person name="Jarju S."/>
            <person name="Secka A."/>
            <person name="Antonio M."/>
            <person name="Oren A."/>
            <person name="Chaudhuri R.R."/>
            <person name="La Ragione R."/>
            <person name="Hildebrand F."/>
            <person name="Pallen M.J."/>
        </authorList>
    </citation>
    <scope>NUCLEOTIDE SEQUENCE</scope>
    <source>
        <strain evidence="12">ChiGjej1B1-1692</strain>
    </source>
</reference>
<evidence type="ECO:0000259" key="11">
    <source>
        <dbReference type="SMART" id="SM00478"/>
    </source>
</evidence>
<dbReference type="GO" id="GO:0006284">
    <property type="term" value="P:base-excision repair"/>
    <property type="evidence" value="ECO:0007669"/>
    <property type="project" value="InterPro"/>
</dbReference>
<gene>
    <name evidence="12" type="ORF">H9757_00305</name>
</gene>
<name>A0A9D2SX00_9FIRM</name>
<dbReference type="InterPro" id="IPR023170">
    <property type="entry name" value="HhH_base_excis_C"/>
</dbReference>
<dbReference type="GO" id="GO:0006289">
    <property type="term" value="P:nucleotide-excision repair"/>
    <property type="evidence" value="ECO:0007669"/>
    <property type="project" value="InterPro"/>
</dbReference>
<evidence type="ECO:0000313" key="13">
    <source>
        <dbReference type="Proteomes" id="UP000823894"/>
    </source>
</evidence>
<evidence type="ECO:0000256" key="10">
    <source>
        <dbReference type="ARBA" id="ARBA00044632"/>
    </source>
</evidence>
<comment type="catalytic activity">
    <reaction evidence="10">
        <text>2'-deoxyribonucleotide-(2'-deoxyribose 5'-phosphate)-2'-deoxyribonucleotide-DNA = a 3'-end 2'-deoxyribonucleotide-(2,3-dehydro-2,3-deoxyribose 5'-phosphate)-DNA + a 5'-end 5'-phospho-2'-deoxyribonucleoside-DNA + H(+)</text>
        <dbReference type="Rhea" id="RHEA:66592"/>
        <dbReference type="Rhea" id="RHEA-COMP:13180"/>
        <dbReference type="Rhea" id="RHEA-COMP:16897"/>
        <dbReference type="Rhea" id="RHEA-COMP:17067"/>
        <dbReference type="ChEBI" id="CHEBI:15378"/>
        <dbReference type="ChEBI" id="CHEBI:136412"/>
        <dbReference type="ChEBI" id="CHEBI:157695"/>
        <dbReference type="ChEBI" id="CHEBI:167181"/>
        <dbReference type="EC" id="4.2.99.18"/>
    </reaction>
</comment>
<organism evidence="12 13">
    <name type="scientific">Candidatus Mediterraneibacter faecigallinarum</name>
    <dbReference type="NCBI Taxonomy" id="2838669"/>
    <lineage>
        <taxon>Bacteria</taxon>
        <taxon>Bacillati</taxon>
        <taxon>Bacillota</taxon>
        <taxon>Clostridia</taxon>
        <taxon>Lachnospirales</taxon>
        <taxon>Lachnospiraceae</taxon>
        <taxon>Mediterraneibacter</taxon>
    </lineage>
</organism>
<keyword evidence="5" id="KW-0378">Hydrolase</keyword>
<dbReference type="GO" id="GO:0008534">
    <property type="term" value="F:oxidized purine nucleobase lesion DNA N-glycosylase activity"/>
    <property type="evidence" value="ECO:0007669"/>
    <property type="project" value="InterPro"/>
</dbReference>
<dbReference type="GO" id="GO:0003684">
    <property type="term" value="F:damaged DNA binding"/>
    <property type="evidence" value="ECO:0007669"/>
    <property type="project" value="InterPro"/>
</dbReference>
<evidence type="ECO:0000256" key="2">
    <source>
        <dbReference type="ARBA" id="ARBA00010679"/>
    </source>
</evidence>
<keyword evidence="7" id="KW-0456">Lyase</keyword>
<keyword evidence="8" id="KW-0511">Multifunctional enzyme</keyword>
<dbReference type="GO" id="GO:0140078">
    <property type="term" value="F:class I DNA-(apurinic or apyrimidinic site) endonuclease activity"/>
    <property type="evidence" value="ECO:0007669"/>
    <property type="project" value="UniProtKB-EC"/>
</dbReference>
<evidence type="ECO:0000313" key="12">
    <source>
        <dbReference type="EMBL" id="HJC37499.1"/>
    </source>
</evidence>
<dbReference type="AlphaFoldDB" id="A0A9D2SX00"/>
<dbReference type="CDD" id="cd00056">
    <property type="entry name" value="ENDO3c"/>
    <property type="match status" value="1"/>
</dbReference>
<dbReference type="Proteomes" id="UP000823894">
    <property type="component" value="Unassembled WGS sequence"/>
</dbReference>
<evidence type="ECO:0000256" key="1">
    <source>
        <dbReference type="ARBA" id="ARBA00008343"/>
    </source>
</evidence>
<dbReference type="Gene3D" id="1.10.340.30">
    <property type="entry name" value="Hypothetical protein, domain 2"/>
    <property type="match status" value="1"/>
</dbReference>
<dbReference type="Pfam" id="PF00730">
    <property type="entry name" value="HhH-GPD"/>
    <property type="match status" value="1"/>
</dbReference>
<accession>A0A9D2SX00</accession>